<gene>
    <name evidence="2" type="ORF">SAMN04488524_1805</name>
</gene>
<name>A0A1W2AZS9_9SPHI</name>
<dbReference type="EMBL" id="FWXT01000001">
    <property type="protein sequence ID" value="SMC66247.1"/>
    <property type="molecule type" value="Genomic_DNA"/>
</dbReference>
<organism evidence="2 3">
    <name type="scientific">Pedobacter africanus</name>
    <dbReference type="NCBI Taxonomy" id="151894"/>
    <lineage>
        <taxon>Bacteria</taxon>
        <taxon>Pseudomonadati</taxon>
        <taxon>Bacteroidota</taxon>
        <taxon>Sphingobacteriia</taxon>
        <taxon>Sphingobacteriales</taxon>
        <taxon>Sphingobacteriaceae</taxon>
        <taxon>Pedobacter</taxon>
    </lineage>
</organism>
<dbReference type="RefSeq" id="WP_084237995.1">
    <property type="nucleotide sequence ID" value="NZ_FWXT01000001.1"/>
</dbReference>
<feature type="chain" id="PRO_5012416002" evidence="1">
    <location>
        <begin position="22"/>
        <end position="88"/>
    </location>
</feature>
<proteinExistence type="predicted"/>
<protein>
    <submittedName>
        <fullName evidence="2">Uncharacterized protein</fullName>
    </submittedName>
</protein>
<evidence type="ECO:0000256" key="1">
    <source>
        <dbReference type="SAM" id="SignalP"/>
    </source>
</evidence>
<dbReference type="STRING" id="151894.SAMN04488524_1805"/>
<keyword evidence="3" id="KW-1185">Reference proteome</keyword>
<reference evidence="3" key="1">
    <citation type="submission" date="2017-04" db="EMBL/GenBank/DDBJ databases">
        <authorList>
            <person name="Varghese N."/>
            <person name="Submissions S."/>
        </authorList>
    </citation>
    <scope>NUCLEOTIDE SEQUENCE [LARGE SCALE GENOMIC DNA]</scope>
    <source>
        <strain evidence="3">DSM 12126</strain>
    </source>
</reference>
<feature type="signal peptide" evidence="1">
    <location>
        <begin position="1"/>
        <end position="21"/>
    </location>
</feature>
<dbReference type="AlphaFoldDB" id="A0A1W2AZS9"/>
<keyword evidence="1" id="KW-0732">Signal</keyword>
<dbReference type="Proteomes" id="UP000192756">
    <property type="component" value="Unassembled WGS sequence"/>
</dbReference>
<accession>A0A1W2AZS9</accession>
<evidence type="ECO:0000313" key="3">
    <source>
        <dbReference type="Proteomes" id="UP000192756"/>
    </source>
</evidence>
<evidence type="ECO:0000313" key="2">
    <source>
        <dbReference type="EMBL" id="SMC66247.1"/>
    </source>
</evidence>
<sequence>MKKSLLGLALMVTLASGAVYATMNTPVKKQPANVYTYYLENECDTPVQCSPEFEGPVCSEVFEGRIVYDAQGCQVGHEVTTILGKKQP</sequence>
<dbReference type="OrthoDB" id="1517141at2"/>